<evidence type="ECO:0000256" key="9">
    <source>
        <dbReference type="SAM" id="MobiDB-lite"/>
    </source>
</evidence>
<dbReference type="InterPro" id="IPR009011">
    <property type="entry name" value="Man6P_isomerase_rcpt-bd_dom_sf"/>
</dbReference>
<feature type="region of interest" description="Disordered" evidence="9">
    <location>
        <begin position="142"/>
        <end position="195"/>
    </location>
</feature>
<evidence type="ECO:0000256" key="7">
    <source>
        <dbReference type="ARBA" id="ARBA00023157"/>
    </source>
</evidence>
<gene>
    <name evidence="13" type="ORF">B0A49_02601</name>
</gene>
<keyword evidence="5 10" id="KW-1133">Transmembrane helix</keyword>
<keyword evidence="3 10" id="KW-0812">Transmembrane</keyword>
<evidence type="ECO:0000256" key="3">
    <source>
        <dbReference type="ARBA" id="ARBA00022692"/>
    </source>
</evidence>
<evidence type="ECO:0000256" key="11">
    <source>
        <dbReference type="SAM" id="SignalP"/>
    </source>
</evidence>
<evidence type="ECO:0000256" key="1">
    <source>
        <dbReference type="ARBA" id="ARBA00004308"/>
    </source>
</evidence>
<dbReference type="SUPFAM" id="SSF50911">
    <property type="entry name" value="Mannose 6-phosphate receptor domain"/>
    <property type="match status" value="1"/>
</dbReference>
<feature type="compositionally biased region" description="Polar residues" evidence="9">
    <location>
        <begin position="142"/>
        <end position="163"/>
    </location>
</feature>
<keyword evidence="7" id="KW-1015">Disulfide bond</keyword>
<dbReference type="PROSITE" id="PS51914">
    <property type="entry name" value="MRH"/>
    <property type="match status" value="1"/>
</dbReference>
<keyword evidence="2" id="KW-0813">Transport</keyword>
<dbReference type="PANTHER" id="PTHR15071:SF0">
    <property type="entry name" value="MANNOSE 6-PHOSPHATE RECEPTOR-LIKE PROTEIN 1"/>
    <property type="match status" value="1"/>
</dbReference>
<dbReference type="AlphaFoldDB" id="A0A4U0XDE1"/>
<dbReference type="STRING" id="331657.A0A4U0XDE1"/>
<feature type="region of interest" description="Disordered" evidence="9">
    <location>
        <begin position="326"/>
        <end position="367"/>
    </location>
</feature>
<feature type="compositionally biased region" description="Basic and acidic residues" evidence="9">
    <location>
        <begin position="167"/>
        <end position="179"/>
    </location>
</feature>
<keyword evidence="6 10" id="KW-0472">Membrane</keyword>
<organism evidence="13 14">
    <name type="scientific">Cryomyces minteri</name>
    <dbReference type="NCBI Taxonomy" id="331657"/>
    <lineage>
        <taxon>Eukaryota</taxon>
        <taxon>Fungi</taxon>
        <taxon>Dikarya</taxon>
        <taxon>Ascomycota</taxon>
        <taxon>Pezizomycotina</taxon>
        <taxon>Dothideomycetes</taxon>
        <taxon>Dothideomycetes incertae sedis</taxon>
        <taxon>Cryomyces</taxon>
    </lineage>
</organism>
<name>A0A4U0XDE1_9PEZI</name>
<evidence type="ECO:0000256" key="5">
    <source>
        <dbReference type="ARBA" id="ARBA00022989"/>
    </source>
</evidence>
<keyword evidence="8" id="KW-0325">Glycoprotein</keyword>
<dbReference type="PANTHER" id="PTHR15071">
    <property type="entry name" value="MANNOSE-6-PHOSPHATE RECEPTOR FAMILY MEMBER"/>
    <property type="match status" value="1"/>
</dbReference>
<proteinExistence type="predicted"/>
<evidence type="ECO:0000259" key="12">
    <source>
        <dbReference type="PROSITE" id="PS51914"/>
    </source>
</evidence>
<feature type="domain" description="MRH" evidence="12">
    <location>
        <begin position="31"/>
        <end position="243"/>
    </location>
</feature>
<sequence>MKLLYYCLAFALPALSASTDDDSKKAKTAHKPCTIKSPTSGAFFDLTPISVVLPEEGRKAHKDDRTESWHARGYDYPANFTVNFCAPVVEDVKDVVGVDERLWRNVSAFYEMGGRTYSIGQQNSEPVFRGRKLILNYTDGSPCTSTSSHFTYSQRSTRPSLQSREIIGGDKGDKHRGHDDDDDEKKQKGRPGKNANVRRKSTIISLLCERDPLSPLATVAFVASSPDECTYFFEARTSAACGGIEAARQQLGPGGVFGVIFLIFVLVYIVGGCVYQRTVMHQRGWRQLPNYSMWAGIGGFIKDIFIILTSSCTRLLPSRRGYARLSPNGSGSGFGQTNAPPHRGRQGSQDSESENRLIDQLDEEWDD</sequence>
<dbReference type="GO" id="GO:0007034">
    <property type="term" value="P:vacuolar transport"/>
    <property type="evidence" value="ECO:0007669"/>
    <property type="project" value="TreeGrafter"/>
</dbReference>
<dbReference type="Pfam" id="PF02157">
    <property type="entry name" value="Man-6-P_recep"/>
    <property type="match status" value="1"/>
</dbReference>
<dbReference type="GO" id="GO:0005770">
    <property type="term" value="C:late endosome"/>
    <property type="evidence" value="ECO:0007669"/>
    <property type="project" value="TreeGrafter"/>
</dbReference>
<evidence type="ECO:0000256" key="6">
    <source>
        <dbReference type="ARBA" id="ARBA00023136"/>
    </source>
</evidence>
<evidence type="ECO:0000256" key="4">
    <source>
        <dbReference type="ARBA" id="ARBA00022729"/>
    </source>
</evidence>
<evidence type="ECO:0000256" key="8">
    <source>
        <dbReference type="ARBA" id="ARBA00023180"/>
    </source>
</evidence>
<dbReference type="GO" id="GO:0000139">
    <property type="term" value="C:Golgi membrane"/>
    <property type="evidence" value="ECO:0007669"/>
    <property type="project" value="UniProtKB-SubCell"/>
</dbReference>
<comment type="subcellular location">
    <subcellularLocation>
        <location evidence="1">Endomembrane system</location>
    </subcellularLocation>
</comment>
<dbReference type="EMBL" id="NAJN01000333">
    <property type="protein sequence ID" value="TKA74810.1"/>
    <property type="molecule type" value="Genomic_DNA"/>
</dbReference>
<reference evidence="13 14" key="1">
    <citation type="submission" date="2017-03" db="EMBL/GenBank/DDBJ databases">
        <title>Genomes of endolithic fungi from Antarctica.</title>
        <authorList>
            <person name="Coleine C."/>
            <person name="Masonjones S."/>
            <person name="Stajich J.E."/>
        </authorList>
    </citation>
    <scope>NUCLEOTIDE SEQUENCE [LARGE SCALE GENOMIC DNA]</scope>
    <source>
        <strain evidence="13 14">CCFEE 5187</strain>
    </source>
</reference>
<dbReference type="Proteomes" id="UP000308768">
    <property type="component" value="Unassembled WGS sequence"/>
</dbReference>
<feature type="signal peptide" evidence="11">
    <location>
        <begin position="1"/>
        <end position="19"/>
    </location>
</feature>
<dbReference type="InterPro" id="IPR044865">
    <property type="entry name" value="MRH_dom"/>
</dbReference>
<evidence type="ECO:0000313" key="14">
    <source>
        <dbReference type="Proteomes" id="UP000308768"/>
    </source>
</evidence>
<dbReference type="OrthoDB" id="4504960at2759"/>
<keyword evidence="14" id="KW-1185">Reference proteome</keyword>
<accession>A0A4U0XDE1</accession>
<dbReference type="GO" id="GO:0010008">
    <property type="term" value="C:endosome membrane"/>
    <property type="evidence" value="ECO:0007669"/>
    <property type="project" value="UniProtKB-SubCell"/>
</dbReference>
<keyword evidence="4 11" id="KW-0732">Signal</keyword>
<evidence type="ECO:0000256" key="2">
    <source>
        <dbReference type="ARBA" id="ARBA00022448"/>
    </source>
</evidence>
<feature type="transmembrane region" description="Helical" evidence="10">
    <location>
        <begin position="255"/>
        <end position="275"/>
    </location>
</feature>
<dbReference type="Gene3D" id="2.70.130.10">
    <property type="entry name" value="Mannose-6-phosphate receptor binding domain"/>
    <property type="match status" value="2"/>
</dbReference>
<protein>
    <recommendedName>
        <fullName evidence="12">MRH domain-containing protein</fullName>
    </recommendedName>
</protein>
<feature type="chain" id="PRO_5020544694" description="MRH domain-containing protein" evidence="11">
    <location>
        <begin position="20"/>
        <end position="367"/>
    </location>
</feature>
<evidence type="ECO:0000313" key="13">
    <source>
        <dbReference type="EMBL" id="TKA74810.1"/>
    </source>
</evidence>
<comment type="caution">
    <text evidence="13">The sequence shown here is derived from an EMBL/GenBank/DDBJ whole genome shotgun (WGS) entry which is preliminary data.</text>
</comment>
<dbReference type="InterPro" id="IPR028927">
    <property type="entry name" value="Man-6-P_rcpt"/>
</dbReference>
<evidence type="ECO:0000256" key="10">
    <source>
        <dbReference type="SAM" id="Phobius"/>
    </source>
</evidence>